<dbReference type="Gene3D" id="3.60.110.10">
    <property type="entry name" value="Carbon-nitrogen hydrolase"/>
    <property type="match status" value="1"/>
</dbReference>
<evidence type="ECO:0000313" key="2">
    <source>
        <dbReference type="EMBL" id="HHI65114.1"/>
    </source>
</evidence>
<sequence>MDILRDFEQNFEKVKIAVLEAQKNGLKLLVFPETFLSGYYRSSIKKVIENLSYYFDYLSVMSREYHLDIYGTLPVKENGKMYNCGYYFSNGSCIARYKKIHLIGIMGERDIFSEGNNPVVVDSENIGKIGLAICYDLRFPELFRCISIKSGITLVSAMWPKNRIGHWKALLKARAIENQCFVVGVNRVGSDKNNVYPGNSLIFDPYGTIILECDDKEGLYFCDLDLSLVEKYRNDFNVLNDRRIFNLQ</sequence>
<comment type="caution">
    <text evidence="2">The sequence shown here is derived from an EMBL/GenBank/DDBJ whole genome shotgun (WGS) entry which is preliminary data.</text>
</comment>
<organism evidence="2">
    <name type="scientific">Thermodesulfobium narugense</name>
    <dbReference type="NCBI Taxonomy" id="184064"/>
    <lineage>
        <taxon>Bacteria</taxon>
        <taxon>Pseudomonadati</taxon>
        <taxon>Thermodesulfobiota</taxon>
        <taxon>Thermodesulfobiia</taxon>
        <taxon>Thermodesulfobiales</taxon>
        <taxon>Thermodesulfobiaceae</taxon>
        <taxon>Thermodesulfobium</taxon>
    </lineage>
</organism>
<dbReference type="AlphaFoldDB" id="A0A7C5PPL0"/>
<accession>A0A7C5PPL0</accession>
<dbReference type="SUPFAM" id="SSF56317">
    <property type="entry name" value="Carbon-nitrogen hydrolase"/>
    <property type="match status" value="1"/>
</dbReference>
<dbReference type="InterPro" id="IPR003010">
    <property type="entry name" value="C-N_Hydrolase"/>
</dbReference>
<dbReference type="Pfam" id="PF00795">
    <property type="entry name" value="CN_hydrolase"/>
    <property type="match status" value="1"/>
</dbReference>
<keyword evidence="2" id="KW-0378">Hydrolase</keyword>
<feature type="domain" description="CN hydrolase" evidence="1">
    <location>
        <begin position="1"/>
        <end position="226"/>
    </location>
</feature>
<reference evidence="2" key="1">
    <citation type="journal article" date="2020" name="mSystems">
        <title>Genome- and Community-Level Interaction Insights into Carbon Utilization and Element Cycling Functions of Hydrothermarchaeota in Hydrothermal Sediment.</title>
        <authorList>
            <person name="Zhou Z."/>
            <person name="Liu Y."/>
            <person name="Xu W."/>
            <person name="Pan J."/>
            <person name="Luo Z.H."/>
            <person name="Li M."/>
        </authorList>
    </citation>
    <scope>NUCLEOTIDE SEQUENCE [LARGE SCALE GENOMIC DNA]</scope>
    <source>
        <strain evidence="2">SpSt-1019</strain>
    </source>
</reference>
<proteinExistence type="predicted"/>
<dbReference type="PANTHER" id="PTHR23088:SF27">
    <property type="entry name" value="DEAMINATED GLUTATHIONE AMIDASE"/>
    <property type="match status" value="1"/>
</dbReference>
<evidence type="ECO:0000259" key="1">
    <source>
        <dbReference type="PROSITE" id="PS50263"/>
    </source>
</evidence>
<gene>
    <name evidence="2" type="ORF">ENL70_01020</name>
</gene>
<dbReference type="PROSITE" id="PS50263">
    <property type="entry name" value="CN_HYDROLASE"/>
    <property type="match status" value="1"/>
</dbReference>
<dbReference type="EMBL" id="DRUY01000039">
    <property type="protein sequence ID" value="HHI65114.1"/>
    <property type="molecule type" value="Genomic_DNA"/>
</dbReference>
<dbReference type="GO" id="GO:0016787">
    <property type="term" value="F:hydrolase activity"/>
    <property type="evidence" value="ECO:0007669"/>
    <property type="project" value="UniProtKB-KW"/>
</dbReference>
<dbReference type="PANTHER" id="PTHR23088">
    <property type="entry name" value="NITRILASE-RELATED"/>
    <property type="match status" value="1"/>
</dbReference>
<dbReference type="InterPro" id="IPR036526">
    <property type="entry name" value="C-N_Hydrolase_sf"/>
</dbReference>
<protein>
    <submittedName>
        <fullName evidence="2">Carbon-nitrogen family hydrolase</fullName>
    </submittedName>
</protein>
<name>A0A7C5PPL0_9BACT</name>